<feature type="non-terminal residue" evidence="1">
    <location>
        <position position="1"/>
    </location>
</feature>
<evidence type="ECO:0000313" key="1">
    <source>
        <dbReference type="EMBL" id="CAK0874520.1"/>
    </source>
</evidence>
<gene>
    <name evidence="1" type="ORF">PCOR1329_LOCUS59395</name>
</gene>
<proteinExistence type="predicted"/>
<keyword evidence="2" id="KW-1185">Reference proteome</keyword>
<dbReference type="EMBL" id="CAUYUJ010017402">
    <property type="protein sequence ID" value="CAK0874520.1"/>
    <property type="molecule type" value="Genomic_DNA"/>
</dbReference>
<organism evidence="1 2">
    <name type="scientific">Prorocentrum cordatum</name>
    <dbReference type="NCBI Taxonomy" id="2364126"/>
    <lineage>
        <taxon>Eukaryota</taxon>
        <taxon>Sar</taxon>
        <taxon>Alveolata</taxon>
        <taxon>Dinophyceae</taxon>
        <taxon>Prorocentrales</taxon>
        <taxon>Prorocentraceae</taxon>
        <taxon>Prorocentrum</taxon>
    </lineage>
</organism>
<sequence>DVLEYVHGLAQGEQRACRHLDAPSTRVALREVLRGRSQCGAGATNDSLAPFQQGRLSLPESVEGPPRIGDVCGRRGHYLGRKGERVLEPVAEVAADLERDGARCYCDPALVKHKTDLDDDLLASVAERLSVTAGVADVKDAFHRSRVPPFLRRYFRFPSVRSGAAGLAGQVVGGVVLTGNEQVWPCPVAFPMGFSWGLFFCRVSGEELACVAPPLSPDSLLRDRGRPLVLGCERGVALRHYIYVGNMGIVGAESERVKSTLDGVAEVFMQEGLLVHEQARRGRPLQDCCSAATVRGTLWRSCWAT</sequence>
<protein>
    <submittedName>
        <fullName evidence="1">Uncharacterized protein</fullName>
    </submittedName>
</protein>
<evidence type="ECO:0000313" key="2">
    <source>
        <dbReference type="Proteomes" id="UP001189429"/>
    </source>
</evidence>
<comment type="caution">
    <text evidence="1">The sequence shown here is derived from an EMBL/GenBank/DDBJ whole genome shotgun (WGS) entry which is preliminary data.</text>
</comment>
<reference evidence="1" key="1">
    <citation type="submission" date="2023-10" db="EMBL/GenBank/DDBJ databases">
        <authorList>
            <person name="Chen Y."/>
            <person name="Shah S."/>
            <person name="Dougan E. K."/>
            <person name="Thang M."/>
            <person name="Chan C."/>
        </authorList>
    </citation>
    <scope>NUCLEOTIDE SEQUENCE [LARGE SCALE GENOMIC DNA]</scope>
</reference>
<name>A0ABN9VPV7_9DINO</name>
<accession>A0ABN9VPV7</accession>
<dbReference type="Proteomes" id="UP001189429">
    <property type="component" value="Unassembled WGS sequence"/>
</dbReference>